<organism evidence="2 3">
    <name type="scientific">Streptomyces nojiriensis</name>
    <dbReference type="NCBI Taxonomy" id="66374"/>
    <lineage>
        <taxon>Bacteria</taxon>
        <taxon>Bacillati</taxon>
        <taxon>Actinomycetota</taxon>
        <taxon>Actinomycetes</taxon>
        <taxon>Kitasatosporales</taxon>
        <taxon>Streptomycetaceae</taxon>
        <taxon>Streptomyces</taxon>
    </lineage>
</organism>
<dbReference type="EMBL" id="BNEC01000005">
    <property type="protein sequence ID" value="GHI70268.1"/>
    <property type="molecule type" value="Genomic_DNA"/>
</dbReference>
<name>A0ABQ3SQ54_9ACTN</name>
<keyword evidence="3" id="KW-1185">Reference proteome</keyword>
<evidence type="ECO:0000313" key="3">
    <source>
        <dbReference type="Proteomes" id="UP000613974"/>
    </source>
</evidence>
<dbReference type="Proteomes" id="UP000613974">
    <property type="component" value="Unassembled WGS sequence"/>
</dbReference>
<feature type="region of interest" description="Disordered" evidence="1">
    <location>
        <begin position="318"/>
        <end position="340"/>
    </location>
</feature>
<comment type="caution">
    <text evidence="2">The sequence shown here is derived from an EMBL/GenBank/DDBJ whole genome shotgun (WGS) entry which is preliminary data.</text>
</comment>
<sequence>MTGAGPGGGSTIGGLPSVWTEGAGRTVKWPWRAKTNAEAKADESAEAIDGPAFDAESIGACIQARLDADAKAAAAAERAGYERMVERWGSRVVDWRDWLARSPVGVDLLHWWYDEAALTALVGAERYVERLGELLSQASARDIAAMGIGCNRRVDRACRFAEVCSQDPVVPPGGKLASYRHGEVPGACSGFIDCWSKHEIDVTFADGDAHRSVLLFRDHPGKARLWVDGVRVGEGAWLDKGGFWEGERYFTIQIEGPEDHPEQGPGEMGRRLYNIVSLLIHDAERGATRVLVPEATESWTDPVLEVRDGSGRVYPTREARTAGGTPDRIIPLDEPGAPAG</sequence>
<reference evidence="3" key="1">
    <citation type="submission" date="2023-07" db="EMBL/GenBank/DDBJ databases">
        <title>Whole genome shotgun sequence of Streptomyces nojiriensis NBRC 13794.</title>
        <authorList>
            <person name="Komaki H."/>
            <person name="Tamura T."/>
        </authorList>
    </citation>
    <scope>NUCLEOTIDE SEQUENCE [LARGE SCALE GENOMIC DNA]</scope>
    <source>
        <strain evidence="3">NBRC 13794</strain>
    </source>
</reference>
<gene>
    <name evidence="2" type="ORF">Snoj_41860</name>
</gene>
<evidence type="ECO:0008006" key="4">
    <source>
        <dbReference type="Google" id="ProtNLM"/>
    </source>
</evidence>
<evidence type="ECO:0000313" key="2">
    <source>
        <dbReference type="EMBL" id="GHI70268.1"/>
    </source>
</evidence>
<protein>
    <recommendedName>
        <fullName evidence="4">PE-PGRS family protein</fullName>
    </recommendedName>
</protein>
<proteinExistence type="predicted"/>
<evidence type="ECO:0000256" key="1">
    <source>
        <dbReference type="SAM" id="MobiDB-lite"/>
    </source>
</evidence>
<accession>A0ABQ3SQ54</accession>